<gene>
    <name evidence="1" type="ORF">BpHYR1_016396</name>
</gene>
<reference evidence="1 2" key="1">
    <citation type="journal article" date="2018" name="Sci. Rep.">
        <title>Genomic signatures of local adaptation to the degree of environmental predictability in rotifers.</title>
        <authorList>
            <person name="Franch-Gras L."/>
            <person name="Hahn C."/>
            <person name="Garcia-Roger E.M."/>
            <person name="Carmona M.J."/>
            <person name="Serra M."/>
            <person name="Gomez A."/>
        </authorList>
    </citation>
    <scope>NUCLEOTIDE SEQUENCE [LARGE SCALE GENOMIC DNA]</scope>
    <source>
        <strain evidence="1">HYR1</strain>
    </source>
</reference>
<dbReference type="EMBL" id="REGN01000657">
    <property type="protein sequence ID" value="RNA40251.1"/>
    <property type="molecule type" value="Genomic_DNA"/>
</dbReference>
<keyword evidence="2" id="KW-1185">Reference proteome</keyword>
<protein>
    <submittedName>
        <fullName evidence="1">Uncharacterized protein</fullName>
    </submittedName>
</protein>
<accession>A0A3M7SWP6</accession>
<dbReference type="AlphaFoldDB" id="A0A3M7SWP6"/>
<evidence type="ECO:0000313" key="2">
    <source>
        <dbReference type="Proteomes" id="UP000276133"/>
    </source>
</evidence>
<evidence type="ECO:0000313" key="1">
    <source>
        <dbReference type="EMBL" id="RNA40251.1"/>
    </source>
</evidence>
<dbReference type="Proteomes" id="UP000276133">
    <property type="component" value="Unassembled WGS sequence"/>
</dbReference>
<organism evidence="1 2">
    <name type="scientific">Brachionus plicatilis</name>
    <name type="common">Marine rotifer</name>
    <name type="synonym">Brachionus muelleri</name>
    <dbReference type="NCBI Taxonomy" id="10195"/>
    <lineage>
        <taxon>Eukaryota</taxon>
        <taxon>Metazoa</taxon>
        <taxon>Spiralia</taxon>
        <taxon>Gnathifera</taxon>
        <taxon>Rotifera</taxon>
        <taxon>Eurotatoria</taxon>
        <taxon>Monogononta</taxon>
        <taxon>Pseudotrocha</taxon>
        <taxon>Ploima</taxon>
        <taxon>Brachionidae</taxon>
        <taxon>Brachionus</taxon>
    </lineage>
</organism>
<name>A0A3M7SWP6_BRAPC</name>
<comment type="caution">
    <text evidence="1">The sequence shown here is derived from an EMBL/GenBank/DDBJ whole genome shotgun (WGS) entry which is preliminary data.</text>
</comment>
<proteinExistence type="predicted"/>
<sequence length="98" mass="11506">MTCLCLNERYKFDSITRFDILVTEPQKFTSGIVINKIKKFVRNLKIIQKTLMMDESICFSDIFLIGIQQKYMLIDNPSPGFKILNTEEEIYAKIAKKF</sequence>